<feature type="domain" description="Rad50/SbcC-type AAA" evidence="4">
    <location>
        <begin position="4"/>
        <end position="181"/>
    </location>
</feature>
<keyword evidence="2" id="KW-0175">Coiled coil</keyword>
<feature type="region of interest" description="Disordered" evidence="3">
    <location>
        <begin position="364"/>
        <end position="384"/>
    </location>
</feature>
<feature type="coiled-coil region" evidence="2">
    <location>
        <begin position="174"/>
        <end position="208"/>
    </location>
</feature>
<accession>A0A919KBH1</accession>
<dbReference type="GO" id="GO:0016887">
    <property type="term" value="F:ATP hydrolysis activity"/>
    <property type="evidence" value="ECO:0007669"/>
    <property type="project" value="InterPro"/>
</dbReference>
<evidence type="ECO:0000313" key="6">
    <source>
        <dbReference type="Proteomes" id="UP000636960"/>
    </source>
</evidence>
<reference evidence="5" key="1">
    <citation type="submission" date="2021-01" db="EMBL/GenBank/DDBJ databases">
        <title>Whole genome shotgun sequence of Actinoplanes rishiriensis NBRC 108556.</title>
        <authorList>
            <person name="Komaki H."/>
            <person name="Tamura T."/>
        </authorList>
    </citation>
    <scope>NUCLEOTIDE SEQUENCE</scope>
    <source>
        <strain evidence="5">NBRC 108556</strain>
    </source>
</reference>
<name>A0A919KBH1_9ACTN</name>
<dbReference type="InterPro" id="IPR038729">
    <property type="entry name" value="Rad50/SbcC_AAA"/>
</dbReference>
<evidence type="ECO:0000256" key="1">
    <source>
        <dbReference type="ARBA" id="ARBA00023236"/>
    </source>
</evidence>
<keyword evidence="1" id="KW-0227">DNA damage</keyword>
<dbReference type="GO" id="GO:0009432">
    <property type="term" value="P:SOS response"/>
    <property type="evidence" value="ECO:0007669"/>
    <property type="project" value="UniProtKB-KW"/>
</dbReference>
<dbReference type="GO" id="GO:0006302">
    <property type="term" value="P:double-strand break repair"/>
    <property type="evidence" value="ECO:0007669"/>
    <property type="project" value="InterPro"/>
</dbReference>
<feature type="coiled-coil region" evidence="2">
    <location>
        <begin position="385"/>
        <end position="419"/>
    </location>
</feature>
<evidence type="ECO:0000256" key="2">
    <source>
        <dbReference type="SAM" id="Coils"/>
    </source>
</evidence>
<dbReference type="PANTHER" id="PTHR32182">
    <property type="entry name" value="DNA REPLICATION AND REPAIR PROTEIN RECF"/>
    <property type="match status" value="1"/>
</dbReference>
<dbReference type="PANTHER" id="PTHR32182:SF22">
    <property type="entry name" value="ATP-DEPENDENT ENDONUCLEASE, OLD FAMILY-RELATED"/>
    <property type="match status" value="1"/>
</dbReference>
<dbReference type="SUPFAM" id="SSF75712">
    <property type="entry name" value="Rad50 coiled-coil Zn hook"/>
    <property type="match status" value="1"/>
</dbReference>
<dbReference type="InterPro" id="IPR027417">
    <property type="entry name" value="P-loop_NTPase"/>
</dbReference>
<dbReference type="Proteomes" id="UP000636960">
    <property type="component" value="Unassembled WGS sequence"/>
</dbReference>
<sequence>MIRRLTLKNWRSYKDFTIEIGPGTTFVVATNGVGKTSLIEAARWAIFGANSTSVNAVRVGAEAATARVELELPDLRVLAIERTLTRNTRRRSVLDIRLDGTPIPEEEVGRQFIDAYGTEPEFLARLAMPPADKSSDTPSHLGLEDHLGRYYGIDGLGAAIEHLKKRDSAIAAEIKKIKADNSSDAQRLDQLLEEERTAKLRAEQANVTHQALKGRAEHAREMRRRGSEFAAWAIRSETRRTAAERLAERISVELGRSVPAELLQTAIDEILSSVDEGIERVRVEMAVNESREAQLESNDKDLLAADHDCPICRRPLDGATIASAHEANADEITRIRTMMSDLKSTEADLLERRRRAKEVLGEYRKIPHPGPEPESPEGVHDTPDADDIEAQLENAFGQLVEARTAYQHATRERERAQTAGEAMGRLESLFRKNAVLTAAIAATEATRNELLTDTIRPLASEVSQRWQALFPGRGQLETRPDGQITRSVSGHQLDFDAFSTGEGMGATILVRLLVAHFATSVNFCWFDEPLEHLDPDVRRQVGNALSRLATGTGPFRQVVVTTYEERLARHLQARDPEHVKLLDVRQPPER</sequence>
<keyword evidence="1" id="KW-0742">SOS response</keyword>
<organism evidence="5 6">
    <name type="scientific">Paractinoplanes rishiriensis</name>
    <dbReference type="NCBI Taxonomy" id="1050105"/>
    <lineage>
        <taxon>Bacteria</taxon>
        <taxon>Bacillati</taxon>
        <taxon>Actinomycetota</taxon>
        <taxon>Actinomycetes</taxon>
        <taxon>Micromonosporales</taxon>
        <taxon>Micromonosporaceae</taxon>
        <taxon>Paractinoplanes</taxon>
    </lineage>
</organism>
<dbReference type="SUPFAM" id="SSF52540">
    <property type="entry name" value="P-loop containing nucleoside triphosphate hydrolases"/>
    <property type="match status" value="1"/>
</dbReference>
<dbReference type="GO" id="GO:0000731">
    <property type="term" value="P:DNA synthesis involved in DNA repair"/>
    <property type="evidence" value="ECO:0007669"/>
    <property type="project" value="TreeGrafter"/>
</dbReference>
<comment type="caution">
    <text evidence="5">The sequence shown here is derived from an EMBL/GenBank/DDBJ whole genome shotgun (WGS) entry which is preliminary data.</text>
</comment>
<evidence type="ECO:0000259" key="4">
    <source>
        <dbReference type="Pfam" id="PF13476"/>
    </source>
</evidence>
<evidence type="ECO:0000313" key="5">
    <source>
        <dbReference type="EMBL" id="GIF02290.1"/>
    </source>
</evidence>
<proteinExistence type="predicted"/>
<dbReference type="Gene3D" id="3.40.50.300">
    <property type="entry name" value="P-loop containing nucleotide triphosphate hydrolases"/>
    <property type="match status" value="2"/>
</dbReference>
<dbReference type="EMBL" id="BOMV01000128">
    <property type="protein sequence ID" value="GIF02290.1"/>
    <property type="molecule type" value="Genomic_DNA"/>
</dbReference>
<dbReference type="AlphaFoldDB" id="A0A919KBH1"/>
<dbReference type="Pfam" id="PF13476">
    <property type="entry name" value="AAA_23"/>
    <property type="match status" value="1"/>
</dbReference>
<gene>
    <name evidence="5" type="ORF">Ari01nite_97540</name>
</gene>
<evidence type="ECO:0000256" key="3">
    <source>
        <dbReference type="SAM" id="MobiDB-lite"/>
    </source>
</evidence>
<protein>
    <recommendedName>
        <fullName evidence="4">Rad50/SbcC-type AAA domain-containing protein</fullName>
    </recommendedName>
</protein>
<keyword evidence="6" id="KW-1185">Reference proteome</keyword>